<proteinExistence type="predicted"/>
<evidence type="ECO:0000313" key="2">
    <source>
        <dbReference type="EMBL" id="CAA9535221.1"/>
    </source>
</evidence>
<gene>
    <name evidence="2" type="ORF">AVDCRST_MAG59-165</name>
</gene>
<dbReference type="AlphaFoldDB" id="A0A6J4TXU1"/>
<feature type="region of interest" description="Disordered" evidence="1">
    <location>
        <begin position="161"/>
        <end position="196"/>
    </location>
</feature>
<reference evidence="2" key="1">
    <citation type="submission" date="2020-02" db="EMBL/GenBank/DDBJ databases">
        <authorList>
            <person name="Meier V. D."/>
        </authorList>
    </citation>
    <scope>NUCLEOTIDE SEQUENCE</scope>
    <source>
        <strain evidence="2">AVDCRST_MAG59</strain>
    </source>
</reference>
<sequence length="196" mass="20125">MSDDAFEIEHGHAEYEAAELLEQAQANAQALLLGTVAFLRDQGIGGGAWAAALGESFGKGWGEPRPWEAAEFLDAMLTNYRALGAEVLAVRLGAELAEATLGPFPDPDLCALVGVAPGLADAFHDAPAAIAAPRGLLWRWVRDGADMHLLVERAEGSHLIGSAGASGSAAESPHPPTPSPAAAGEGERNASAGREG</sequence>
<name>A0A6J4TXU1_9BACT</name>
<accession>A0A6J4TXU1</accession>
<feature type="compositionally biased region" description="Low complexity" evidence="1">
    <location>
        <begin position="161"/>
        <end position="172"/>
    </location>
</feature>
<dbReference type="EMBL" id="CADCWF010000009">
    <property type="protein sequence ID" value="CAA9535221.1"/>
    <property type="molecule type" value="Genomic_DNA"/>
</dbReference>
<organism evidence="2">
    <name type="scientific">uncultured Thermomicrobiales bacterium</name>
    <dbReference type="NCBI Taxonomy" id="1645740"/>
    <lineage>
        <taxon>Bacteria</taxon>
        <taxon>Pseudomonadati</taxon>
        <taxon>Thermomicrobiota</taxon>
        <taxon>Thermomicrobia</taxon>
        <taxon>Thermomicrobiales</taxon>
        <taxon>environmental samples</taxon>
    </lineage>
</organism>
<evidence type="ECO:0000256" key="1">
    <source>
        <dbReference type="SAM" id="MobiDB-lite"/>
    </source>
</evidence>
<protein>
    <submittedName>
        <fullName evidence="2">Uncharacterized protein</fullName>
    </submittedName>
</protein>